<keyword evidence="4" id="KW-1185">Reference proteome</keyword>
<evidence type="ECO:0000313" key="1">
    <source>
        <dbReference type="EMBL" id="AKH96652.1"/>
    </source>
</evidence>
<name>A0A0F7P7I8_9EURY</name>
<dbReference type="OrthoDB" id="239492at2157"/>
<dbReference type="Pfam" id="PF25257">
    <property type="entry name" value="DUF7858"/>
    <property type="match status" value="1"/>
</dbReference>
<gene>
    <name evidence="2" type="ORF">HLASA_0138</name>
    <name evidence="1" type="ORF">HLASF_0138</name>
</gene>
<reference evidence="3" key="2">
    <citation type="submission" date="2015-05" db="EMBL/GenBank/DDBJ databases">
        <title>Complete genome sequence of Halanaeroarchaeum sulfurireducens type strain M27-SA2, a sulfate-reducer haloarchaeon from marine anoxic lake Medee.</title>
        <authorList>
            <person name="Messina E."/>
            <person name="Kublanov I.V."/>
            <person name="Toshchakov S."/>
            <person name="Arcadi E."/>
            <person name="La Spada G."/>
            <person name="La Cono V."/>
            <person name="Yakimov M.M."/>
        </authorList>
    </citation>
    <scope>NUCLEOTIDE SEQUENCE [LARGE SCALE GENOMIC DNA]</scope>
    <source>
        <strain evidence="3">M27-SA2</strain>
    </source>
</reference>
<dbReference type="GeneID" id="26009511"/>
<dbReference type="RefSeq" id="WP_050047497.1">
    <property type="nucleotide sequence ID" value="NZ_CP008874.1"/>
</dbReference>
<protein>
    <submittedName>
        <fullName evidence="1">Uncharacterized protein</fullName>
    </submittedName>
</protein>
<dbReference type="Proteomes" id="UP000060390">
    <property type="component" value="Chromosome"/>
</dbReference>
<accession>A0A0F7P7I8</accession>
<dbReference type="AlphaFoldDB" id="A0A0F7P7I8"/>
<organism evidence="1 4">
    <name type="scientific">Halanaeroarchaeum sulfurireducens</name>
    <dbReference type="NCBI Taxonomy" id="1604004"/>
    <lineage>
        <taxon>Archaea</taxon>
        <taxon>Methanobacteriati</taxon>
        <taxon>Methanobacteriota</taxon>
        <taxon>Stenosarchaea group</taxon>
        <taxon>Halobacteria</taxon>
        <taxon>Halobacteriales</taxon>
        <taxon>Halobacteriaceae</taxon>
        <taxon>Halanaeroarchaeum</taxon>
    </lineage>
</organism>
<evidence type="ECO:0000313" key="2">
    <source>
        <dbReference type="EMBL" id="ALG81054.1"/>
    </source>
</evidence>
<dbReference type="InterPro" id="IPR057180">
    <property type="entry name" value="DUF7858"/>
</dbReference>
<proteinExistence type="predicted"/>
<reference evidence="2 3" key="3">
    <citation type="journal article" date="2016" name="Stand. Genomic Sci.">
        <title>Complete genome sequence of 'Halanaeroarchaeum sulfurireducens' M27-SA2, a sulfur-reducing and acetate-oxidizing haloarchaeon from the deep-sea hypersaline anoxic lake Medee.</title>
        <authorList>
            <person name="Messina E."/>
            <person name="Sorokin D.Y."/>
            <person name="Kublanov I.V."/>
            <person name="Toshchakov S."/>
            <person name="Lopatina A."/>
            <person name="Arcadi E."/>
            <person name="Smedile F."/>
            <person name="La Spada G."/>
            <person name="La Cono V."/>
            <person name="Yakimov M.M."/>
        </authorList>
    </citation>
    <scope>NUCLEOTIDE SEQUENCE [LARGE SCALE GENOMIC DNA]</scope>
    <source>
        <strain evidence="2 3">M27-SA2</strain>
    </source>
</reference>
<dbReference type="KEGG" id="hsu:HLASF_0138"/>
<sequence length="171" mass="17658">MGLSDIAEGLTVTERQRDRGVATVDRTDPTLNATVARYAAGLPCEVEPAAILVDEYVGGASVGDAAANAGLPAITGAKVLFRLGFDGLSPLSPLGREVLRDWLDGEIGRTDARALADASEAEFALATYIETHEPLSGAREGVATALGSDTDASVAKRDALADTMSDVGDLR</sequence>
<evidence type="ECO:0000313" key="4">
    <source>
        <dbReference type="Proteomes" id="UP000069906"/>
    </source>
</evidence>
<dbReference type="Proteomes" id="UP000069906">
    <property type="component" value="Chromosome"/>
</dbReference>
<reference evidence="1 4" key="1">
    <citation type="journal article" date="2015" name="ISME J.">
        <title>Elemental sulfur and acetate can support life of a novel strictly anaerobic haloarchaeon.</title>
        <authorList>
            <person name="Sorokin D.Y."/>
            <person name="Kublanov I.V."/>
            <person name="Gavrilov S.N."/>
            <person name="Rojo D."/>
            <person name="Roman P."/>
            <person name="Golyshin P.N."/>
            <person name="Slepak V.Z."/>
            <person name="Smedile F."/>
            <person name="Ferrer M."/>
            <person name="Messina E."/>
            <person name="La Cono V."/>
            <person name="Yakimov M.M."/>
        </authorList>
    </citation>
    <scope>NUCLEOTIDE SEQUENCE [LARGE SCALE GENOMIC DNA]</scope>
    <source>
        <strain evidence="1 4">HSR2</strain>
    </source>
</reference>
<dbReference type="KEGG" id="hsf:HLASA_0138"/>
<dbReference type="EMBL" id="CP011564">
    <property type="protein sequence ID" value="ALG81054.1"/>
    <property type="molecule type" value="Genomic_DNA"/>
</dbReference>
<dbReference type="HOGENOM" id="CLU_1544167_0_0_2"/>
<evidence type="ECO:0000313" key="3">
    <source>
        <dbReference type="Proteomes" id="UP000060390"/>
    </source>
</evidence>
<dbReference type="EMBL" id="CP008874">
    <property type="protein sequence ID" value="AKH96652.1"/>
    <property type="molecule type" value="Genomic_DNA"/>
</dbReference>